<accession>A0A2L2Y9X1</accession>
<comment type="caution">
    <text evidence="3">Lacks conserved residue(s) required for the propagation of feature annotation.</text>
</comment>
<evidence type="ECO:0000256" key="1">
    <source>
        <dbReference type="ARBA" id="ARBA00022737"/>
    </source>
</evidence>
<dbReference type="Pfam" id="PF00431">
    <property type="entry name" value="CUB"/>
    <property type="match status" value="1"/>
</dbReference>
<name>A0A2L2Y9X1_PARTP</name>
<keyword evidence="2 3" id="KW-1015">Disulfide bond</keyword>
<dbReference type="SUPFAM" id="SSF49854">
    <property type="entry name" value="Spermadhesin, CUB domain"/>
    <property type="match status" value="1"/>
</dbReference>
<dbReference type="PROSITE" id="PS01180">
    <property type="entry name" value="CUB"/>
    <property type="match status" value="2"/>
</dbReference>
<keyword evidence="1" id="KW-0677">Repeat</keyword>
<feature type="domain" description="CUB" evidence="4">
    <location>
        <begin position="85"/>
        <end position="192"/>
    </location>
</feature>
<feature type="disulfide bond" evidence="3">
    <location>
        <begin position="6"/>
        <end position="23"/>
    </location>
</feature>
<dbReference type="EMBL" id="IAAA01019131">
    <property type="protein sequence ID" value="LAA04970.1"/>
    <property type="molecule type" value="mRNA"/>
</dbReference>
<evidence type="ECO:0000256" key="3">
    <source>
        <dbReference type="PROSITE-ProRule" id="PRU00059"/>
    </source>
</evidence>
<dbReference type="EMBL" id="IAAA01019134">
    <property type="protein sequence ID" value="LAA04979.1"/>
    <property type="molecule type" value="mRNA"/>
</dbReference>
<dbReference type="Gene3D" id="2.60.120.290">
    <property type="entry name" value="Spermadhesin, CUB domain"/>
    <property type="match status" value="1"/>
</dbReference>
<evidence type="ECO:0000259" key="4">
    <source>
        <dbReference type="PROSITE" id="PS01180"/>
    </source>
</evidence>
<dbReference type="InterPro" id="IPR035914">
    <property type="entry name" value="Sperma_CUB_dom_sf"/>
</dbReference>
<dbReference type="AlphaFoldDB" id="A0A2L2Y9X1"/>
<dbReference type="SMART" id="SM00042">
    <property type="entry name" value="CUB"/>
    <property type="match status" value="1"/>
</dbReference>
<proteinExistence type="evidence at transcript level"/>
<dbReference type="EMBL" id="IAAA01019133">
    <property type="protein sequence ID" value="LAA04975.1"/>
    <property type="molecule type" value="mRNA"/>
</dbReference>
<sequence length="244" mass="26721">MTFTQCSEDFLEIQNGERRYKICGDLPPGSKKFVFFPLNSDQLVFQFFSTFHQKKGFSIEVKQLPFSCMNDTNKMMLASTRSSSCSQSVNSRVGRITFPDSDASIESCTYTIHRSEAQACLLQLDFTSFDVAESAGCVKDHLLLPDGQKMCGILGGTRKFVPFEAEKDEIILTFTSSDSSRSNNFDIQVTQMPGPCDGSPSPNITGTTLEGGLSTLAQNSQVETSTLAQTVSVETSTLAQTSEN</sequence>
<dbReference type="PANTHER" id="PTHR24251:SF41">
    <property type="entry name" value="DELETED IN MALIGNANT BRAIN TUMORS 1 PROTEIN-LIKE"/>
    <property type="match status" value="1"/>
</dbReference>
<dbReference type="EMBL" id="IAAA01019132">
    <property type="protein sequence ID" value="LAA04972.1"/>
    <property type="molecule type" value="mRNA"/>
</dbReference>
<reference evidence="5" key="1">
    <citation type="journal article" date="2016" name="Mol. Ecol. Resour.">
        <title>Evaluation of the impact of RNA preservation methods of spiders for de novo transcriptome assembly.</title>
        <authorList>
            <person name="Kono N."/>
            <person name="Nakamura H."/>
            <person name="Ito Y."/>
            <person name="Tomita M."/>
            <person name="Arakawa K."/>
        </authorList>
    </citation>
    <scope>NUCLEOTIDE SEQUENCE</scope>
    <source>
        <tissue evidence="5">Whole body</tissue>
    </source>
</reference>
<feature type="domain" description="CUB" evidence="4">
    <location>
        <begin position="1"/>
        <end position="64"/>
    </location>
</feature>
<dbReference type="OrthoDB" id="6369184at2759"/>
<dbReference type="InterPro" id="IPR000859">
    <property type="entry name" value="CUB_dom"/>
</dbReference>
<dbReference type="EMBL" id="IAAA01019130">
    <property type="protein sequence ID" value="LAA04968.1"/>
    <property type="molecule type" value="mRNA"/>
</dbReference>
<evidence type="ECO:0000256" key="2">
    <source>
        <dbReference type="ARBA" id="ARBA00023157"/>
    </source>
</evidence>
<protein>
    <submittedName>
        <fullName evidence="5">Cubilin</fullName>
    </submittedName>
</protein>
<evidence type="ECO:0000313" key="5">
    <source>
        <dbReference type="EMBL" id="LAA04972.1"/>
    </source>
</evidence>
<dbReference type="PANTHER" id="PTHR24251">
    <property type="entry name" value="OVOCHYMASE-RELATED"/>
    <property type="match status" value="1"/>
</dbReference>
<organism evidence="5">
    <name type="scientific">Parasteatoda tepidariorum</name>
    <name type="common">Common house spider</name>
    <name type="synonym">Achaearanea tepidariorum</name>
    <dbReference type="NCBI Taxonomy" id="114398"/>
    <lineage>
        <taxon>Eukaryota</taxon>
        <taxon>Metazoa</taxon>
        <taxon>Ecdysozoa</taxon>
        <taxon>Arthropoda</taxon>
        <taxon>Chelicerata</taxon>
        <taxon>Arachnida</taxon>
        <taxon>Araneae</taxon>
        <taxon>Araneomorphae</taxon>
        <taxon>Entelegynae</taxon>
        <taxon>Araneoidea</taxon>
        <taxon>Theridiidae</taxon>
        <taxon>Parasteatoda</taxon>
    </lineage>
</organism>